<protein>
    <submittedName>
        <fullName evidence="2">Uncharacterized protein</fullName>
    </submittedName>
</protein>
<name>A0AAN7UP58_9PEZI</name>
<keyword evidence="3" id="KW-1185">Reference proteome</keyword>
<organism evidence="2 3">
    <name type="scientific">Xylaria bambusicola</name>
    <dbReference type="NCBI Taxonomy" id="326684"/>
    <lineage>
        <taxon>Eukaryota</taxon>
        <taxon>Fungi</taxon>
        <taxon>Dikarya</taxon>
        <taxon>Ascomycota</taxon>
        <taxon>Pezizomycotina</taxon>
        <taxon>Sordariomycetes</taxon>
        <taxon>Xylariomycetidae</taxon>
        <taxon>Xylariales</taxon>
        <taxon>Xylariaceae</taxon>
        <taxon>Xylaria</taxon>
    </lineage>
</organism>
<sequence>MAPNSSCVTEAAQSSPTPPRMPQKDSKKNGKKSHNKFTPVNSVMLQRWIEETITDGPYYAIASFTRSETSNAQQSSKSGKC</sequence>
<dbReference type="EMBL" id="JAWHQM010000032">
    <property type="protein sequence ID" value="KAK5633388.1"/>
    <property type="molecule type" value="Genomic_DNA"/>
</dbReference>
<gene>
    <name evidence="2" type="ORF">RRF57_009102</name>
</gene>
<evidence type="ECO:0000313" key="3">
    <source>
        <dbReference type="Proteomes" id="UP001305414"/>
    </source>
</evidence>
<comment type="caution">
    <text evidence="2">The sequence shown here is derived from an EMBL/GenBank/DDBJ whole genome shotgun (WGS) entry which is preliminary data.</text>
</comment>
<reference evidence="2 3" key="1">
    <citation type="submission" date="2023-10" db="EMBL/GenBank/DDBJ databases">
        <title>Draft genome sequence of Xylaria bambusicola isolate GMP-LS, the root and basal stem rot pathogen of sugarcane in Indonesia.</title>
        <authorList>
            <person name="Selvaraj P."/>
            <person name="Muralishankar V."/>
            <person name="Muruganantham S."/>
            <person name="Sp S."/>
            <person name="Haryani S."/>
            <person name="Lau K.J.X."/>
            <person name="Naqvi N.I."/>
        </authorList>
    </citation>
    <scope>NUCLEOTIDE SEQUENCE [LARGE SCALE GENOMIC DNA]</scope>
    <source>
        <strain evidence="2">GMP-LS</strain>
    </source>
</reference>
<proteinExistence type="predicted"/>
<feature type="region of interest" description="Disordered" evidence="1">
    <location>
        <begin position="1"/>
        <end position="38"/>
    </location>
</feature>
<feature type="compositionally biased region" description="Polar residues" evidence="1">
    <location>
        <begin position="1"/>
        <end position="15"/>
    </location>
</feature>
<evidence type="ECO:0000256" key="1">
    <source>
        <dbReference type="SAM" id="MobiDB-lite"/>
    </source>
</evidence>
<dbReference type="AlphaFoldDB" id="A0AAN7UP58"/>
<evidence type="ECO:0000313" key="2">
    <source>
        <dbReference type="EMBL" id="KAK5633388.1"/>
    </source>
</evidence>
<accession>A0AAN7UP58</accession>
<dbReference type="Proteomes" id="UP001305414">
    <property type="component" value="Unassembled WGS sequence"/>
</dbReference>